<organism evidence="2 3">
    <name type="scientific">Actinacidiphila oryziradicis</name>
    <dbReference type="NCBI Taxonomy" id="2571141"/>
    <lineage>
        <taxon>Bacteria</taxon>
        <taxon>Bacillati</taxon>
        <taxon>Actinomycetota</taxon>
        <taxon>Actinomycetes</taxon>
        <taxon>Kitasatosporales</taxon>
        <taxon>Streptomycetaceae</taxon>
        <taxon>Actinacidiphila</taxon>
    </lineage>
</organism>
<feature type="compositionally biased region" description="Low complexity" evidence="1">
    <location>
        <begin position="64"/>
        <end position="79"/>
    </location>
</feature>
<feature type="region of interest" description="Disordered" evidence="1">
    <location>
        <begin position="1"/>
        <end position="35"/>
    </location>
</feature>
<protein>
    <submittedName>
        <fullName evidence="2">Uncharacterized protein</fullName>
    </submittedName>
</protein>
<evidence type="ECO:0000256" key="1">
    <source>
        <dbReference type="SAM" id="MobiDB-lite"/>
    </source>
</evidence>
<dbReference type="Proteomes" id="UP000305778">
    <property type="component" value="Unassembled WGS sequence"/>
</dbReference>
<sequence>MSIPPDSADTPDFSGPAIPPMPDAPPLVPSPKKRPGRSVLVGVTAVMLLAAGIGLGMSMNQQPASNDGSTATAASASDTPVAQASTESPADRCSRVVMDALQQTADALNAGQSGLKLTPLLFQYGTNSDIYRIAVMAQSQMISASIENGDPNGQVLKLRPYVDAQCAQSATPAAVAPPTANGTAPTADPISTDDFPFVEGPTVTETIKLGASDWARYPSQSACEAAAVQPSALRKAADEQDESFAGEQKGKDAAEVTVLAYARKYVQELQAQGYPQPENAVASHWSNLCYTLANSDPGQ</sequence>
<keyword evidence="3" id="KW-1185">Reference proteome</keyword>
<gene>
    <name evidence="2" type="ORF">FCI23_54145</name>
</gene>
<evidence type="ECO:0000313" key="3">
    <source>
        <dbReference type="Proteomes" id="UP000305778"/>
    </source>
</evidence>
<name>A0A4U0RGA5_9ACTN</name>
<dbReference type="EMBL" id="SUMC01000239">
    <property type="protein sequence ID" value="TJZ93690.1"/>
    <property type="molecule type" value="Genomic_DNA"/>
</dbReference>
<dbReference type="AlphaFoldDB" id="A0A4U0RGA5"/>
<accession>A0A4U0RGA5</accession>
<reference evidence="2 3" key="1">
    <citation type="submission" date="2019-04" db="EMBL/GenBank/DDBJ databases">
        <title>Streptomyces oryziradicis sp. nov., a novel actinomycete isolated from rhizosphere soil of rice (Oryza sativa L.).</title>
        <authorList>
            <person name="Li C."/>
        </authorList>
    </citation>
    <scope>NUCLEOTIDE SEQUENCE [LARGE SCALE GENOMIC DNA]</scope>
    <source>
        <strain evidence="2 3">NEAU-C40</strain>
    </source>
</reference>
<dbReference type="RefSeq" id="WP_136731556.1">
    <property type="nucleotide sequence ID" value="NZ_SUMC01000239.1"/>
</dbReference>
<feature type="compositionally biased region" description="Pro residues" evidence="1">
    <location>
        <begin position="17"/>
        <end position="29"/>
    </location>
</feature>
<proteinExistence type="predicted"/>
<evidence type="ECO:0000313" key="2">
    <source>
        <dbReference type="EMBL" id="TJZ93690.1"/>
    </source>
</evidence>
<comment type="caution">
    <text evidence="2">The sequence shown here is derived from an EMBL/GenBank/DDBJ whole genome shotgun (WGS) entry which is preliminary data.</text>
</comment>
<feature type="region of interest" description="Disordered" evidence="1">
    <location>
        <begin position="61"/>
        <end position="92"/>
    </location>
</feature>